<accession>A0ABQ4ZN74</accession>
<organism evidence="1 2">
    <name type="scientific">Tanacetum coccineum</name>
    <dbReference type="NCBI Taxonomy" id="301880"/>
    <lineage>
        <taxon>Eukaryota</taxon>
        <taxon>Viridiplantae</taxon>
        <taxon>Streptophyta</taxon>
        <taxon>Embryophyta</taxon>
        <taxon>Tracheophyta</taxon>
        <taxon>Spermatophyta</taxon>
        <taxon>Magnoliopsida</taxon>
        <taxon>eudicotyledons</taxon>
        <taxon>Gunneridae</taxon>
        <taxon>Pentapetalae</taxon>
        <taxon>asterids</taxon>
        <taxon>campanulids</taxon>
        <taxon>Asterales</taxon>
        <taxon>Asteraceae</taxon>
        <taxon>Asteroideae</taxon>
        <taxon>Anthemideae</taxon>
        <taxon>Anthemidinae</taxon>
        <taxon>Tanacetum</taxon>
    </lineage>
</organism>
<gene>
    <name evidence="1" type="ORF">Tco_0774329</name>
</gene>
<keyword evidence="2" id="KW-1185">Reference proteome</keyword>
<reference evidence="1" key="1">
    <citation type="journal article" date="2022" name="Int. J. Mol. Sci.">
        <title>Draft Genome of Tanacetum Coccineum: Genomic Comparison of Closely Related Tanacetum-Family Plants.</title>
        <authorList>
            <person name="Yamashiro T."/>
            <person name="Shiraishi A."/>
            <person name="Nakayama K."/>
            <person name="Satake H."/>
        </authorList>
    </citation>
    <scope>NUCLEOTIDE SEQUENCE</scope>
</reference>
<comment type="caution">
    <text evidence="1">The sequence shown here is derived from an EMBL/GenBank/DDBJ whole genome shotgun (WGS) entry which is preliminary data.</text>
</comment>
<dbReference type="EMBL" id="BQNB010011525">
    <property type="protein sequence ID" value="GJS91693.1"/>
    <property type="molecule type" value="Genomic_DNA"/>
</dbReference>
<reference evidence="1" key="2">
    <citation type="submission" date="2022-01" db="EMBL/GenBank/DDBJ databases">
        <authorList>
            <person name="Yamashiro T."/>
            <person name="Shiraishi A."/>
            <person name="Satake H."/>
            <person name="Nakayama K."/>
        </authorList>
    </citation>
    <scope>NUCLEOTIDE SEQUENCE</scope>
</reference>
<evidence type="ECO:0000313" key="1">
    <source>
        <dbReference type="EMBL" id="GJS91693.1"/>
    </source>
</evidence>
<dbReference type="Proteomes" id="UP001151760">
    <property type="component" value="Unassembled WGS sequence"/>
</dbReference>
<evidence type="ECO:0000313" key="2">
    <source>
        <dbReference type="Proteomes" id="UP001151760"/>
    </source>
</evidence>
<sequence>MPFGLTNNTCGIHDPHERVLLVTIGDSSRDFQRLLKINDETSSERNQVRLGGEKEENAYHNNKAEVVHVTRFWPLPEGSEDLCFYCDAVTPGFRCSINAEKSDMLFGFSTTKVQHEKNMTNHS</sequence>
<protein>
    <submittedName>
        <fullName evidence="1">Uncharacterized protein</fullName>
    </submittedName>
</protein>
<name>A0ABQ4ZN74_9ASTR</name>
<proteinExistence type="predicted"/>